<dbReference type="GeneID" id="77260237"/>
<dbReference type="Proteomes" id="UP000182276">
    <property type="component" value="Unassembled WGS sequence"/>
</dbReference>
<keyword evidence="4" id="KW-1185">Reference proteome</keyword>
<dbReference type="InterPro" id="IPR010775">
    <property type="entry name" value="DUF1365"/>
</dbReference>
<evidence type="ECO:0000313" key="1">
    <source>
        <dbReference type="EMBL" id="AJE15352.1"/>
    </source>
</evidence>
<sequence>MSTALAHSALYSGWVRHRRFAPRAHAFRYRIGLLYLDLAEQQALTELSPLAGRLAAFCFRETDYLPEFTRNGTGLADAVRQRVAEALGKRIDGPIRVLTQPRSWGLSFNPVSFFYCFDADEQLRAVLCEVSNTPWRERYHYVLPANQVGKLRCSVAKTFHVSPFLPRELEYRMRFTIPGPQLAVHMEDWQGETRLFDATLTLERQVLDRTALHRHLLAFPWMTGKTLLGIYWQALRLLVKRVPLFDHTAAIGHYGVATSQPREPRDEKL</sequence>
<dbReference type="PANTHER" id="PTHR33973">
    <property type="entry name" value="OS07G0153300 PROTEIN"/>
    <property type="match status" value="1"/>
</dbReference>
<evidence type="ECO:0000313" key="4">
    <source>
        <dbReference type="Proteomes" id="UP000182276"/>
    </source>
</evidence>
<name>A0A8D4C1K5_9GAMM</name>
<accession>A0A8D4C1K5</accession>
<reference evidence="2 4" key="2">
    <citation type="submission" date="2016-10" db="EMBL/GenBank/DDBJ databases">
        <authorList>
            <person name="Varghese N."/>
            <person name="Submissions S."/>
        </authorList>
    </citation>
    <scope>NUCLEOTIDE SEQUENCE [LARGE SCALE GENOMIC DNA]</scope>
    <source>
        <strain evidence="2 4">DSM 6083</strain>
    </source>
</reference>
<reference evidence="1 3" key="3">
    <citation type="journal article" name="Genome Announc.">
        <title>Complete Genome Sequence of Pseudomonas balearica DSM 6083T.</title>
        <authorList>
            <person name="Bennasar-Figueras A."/>
            <person name="Salva-Serra F."/>
            <person name="Jaen-Luchoro D."/>
            <person name="Segui C."/>
            <person name="Aliaga F."/>
            <person name="Busquets A."/>
            <person name="Gomila M."/>
            <person name="Moore E.R."/>
            <person name="Lalucat J."/>
        </authorList>
    </citation>
    <scope>NUCLEOTIDE SEQUENCE [LARGE SCALE GENOMIC DNA]</scope>
    <source>
        <strain evidence="3">DSM 6083</strain>
        <strain evidence="1">DSM6083</strain>
    </source>
</reference>
<reference evidence="3" key="1">
    <citation type="submission" date="2014-03" db="EMBL/GenBank/DDBJ databases">
        <title>Complete genome of Pseudomonas balearica DSM 6083T, a sewage water isolate from an enrichment with 2-methylnaphthalene.</title>
        <authorList>
            <person name="Salva-Serra F."/>
            <person name="Jaen-Luchoro D."/>
            <person name="Busquets A."/>
            <person name="Pena A."/>
            <person name="Gomila M."/>
            <person name="Bosch R."/>
            <person name="Nogales B."/>
            <person name="Garcia-Valdes E."/>
            <person name="Lalucat J."/>
            <person name="Bennasar A."/>
        </authorList>
    </citation>
    <scope>NUCLEOTIDE SEQUENCE [LARGE SCALE GENOMIC DNA]</scope>
    <source>
        <strain evidence="3">DSM 6083</strain>
    </source>
</reference>
<organism evidence="1 3">
    <name type="scientific">Stutzerimonas balearica DSM 6083</name>
    <dbReference type="NCBI Taxonomy" id="1123016"/>
    <lineage>
        <taxon>Bacteria</taxon>
        <taxon>Pseudomonadati</taxon>
        <taxon>Pseudomonadota</taxon>
        <taxon>Gammaproteobacteria</taxon>
        <taxon>Pseudomonadales</taxon>
        <taxon>Pseudomonadaceae</taxon>
        <taxon>Stutzerimonas</taxon>
    </lineage>
</organism>
<protein>
    <recommendedName>
        <fullName evidence="5">DUF1365 domain-containing protein</fullName>
    </recommendedName>
</protein>
<dbReference type="Pfam" id="PF07103">
    <property type="entry name" value="DUF1365"/>
    <property type="match status" value="1"/>
</dbReference>
<dbReference type="EMBL" id="CP007511">
    <property type="protein sequence ID" value="AJE15352.1"/>
    <property type="molecule type" value="Genomic_DNA"/>
</dbReference>
<evidence type="ECO:0000313" key="2">
    <source>
        <dbReference type="EMBL" id="SDM27817.1"/>
    </source>
</evidence>
<proteinExistence type="predicted"/>
<gene>
    <name evidence="1" type="ORF">CL52_09955</name>
    <name evidence="2" type="ORF">SAMN05660875_103420</name>
</gene>
<evidence type="ECO:0008006" key="5">
    <source>
        <dbReference type="Google" id="ProtNLM"/>
    </source>
</evidence>
<dbReference type="PANTHER" id="PTHR33973:SF4">
    <property type="entry name" value="OS07G0153300 PROTEIN"/>
    <property type="match status" value="1"/>
</dbReference>
<dbReference type="EMBL" id="FNHO01000003">
    <property type="protein sequence ID" value="SDM27817.1"/>
    <property type="molecule type" value="Genomic_DNA"/>
</dbReference>
<dbReference type="Proteomes" id="UP000031271">
    <property type="component" value="Chromosome"/>
</dbReference>
<dbReference type="RefSeq" id="WP_041105514.1">
    <property type="nucleotide sequence ID" value="NZ_CP007511.1"/>
</dbReference>
<dbReference type="AlphaFoldDB" id="A0A8D4C1K5"/>
<evidence type="ECO:0000313" key="3">
    <source>
        <dbReference type="Proteomes" id="UP000031271"/>
    </source>
</evidence>
<dbReference type="KEGG" id="pbm:CL52_09955"/>